<protein>
    <submittedName>
        <fullName evidence="2">Uncharacterized protein</fullName>
    </submittedName>
</protein>
<dbReference type="Proteomes" id="UP000479710">
    <property type="component" value="Unassembled WGS sequence"/>
</dbReference>
<gene>
    <name evidence="2" type="ORF">E2562_005977</name>
</gene>
<proteinExistence type="predicted"/>
<evidence type="ECO:0000313" key="2">
    <source>
        <dbReference type="EMBL" id="KAF0916384.1"/>
    </source>
</evidence>
<accession>A0A6G1DW95</accession>
<dbReference type="AlphaFoldDB" id="A0A6G1DW95"/>
<evidence type="ECO:0000256" key="1">
    <source>
        <dbReference type="SAM" id="MobiDB-lite"/>
    </source>
</evidence>
<keyword evidence="3" id="KW-1185">Reference proteome</keyword>
<reference evidence="2 3" key="1">
    <citation type="submission" date="2019-11" db="EMBL/GenBank/DDBJ databases">
        <title>Whole genome sequence of Oryza granulata.</title>
        <authorList>
            <person name="Li W."/>
        </authorList>
    </citation>
    <scope>NUCLEOTIDE SEQUENCE [LARGE SCALE GENOMIC DNA]</scope>
    <source>
        <strain evidence="3">cv. Menghai</strain>
        <tissue evidence="2">Leaf</tissue>
    </source>
</reference>
<feature type="region of interest" description="Disordered" evidence="1">
    <location>
        <begin position="41"/>
        <end position="60"/>
    </location>
</feature>
<name>A0A6G1DW95_9ORYZ</name>
<comment type="caution">
    <text evidence="2">The sequence shown here is derived from an EMBL/GenBank/DDBJ whole genome shotgun (WGS) entry which is preliminary data.</text>
</comment>
<dbReference type="EMBL" id="SPHZ02000005">
    <property type="protein sequence ID" value="KAF0916384.1"/>
    <property type="molecule type" value="Genomic_DNA"/>
</dbReference>
<evidence type="ECO:0000313" key="3">
    <source>
        <dbReference type="Proteomes" id="UP000479710"/>
    </source>
</evidence>
<organism evidence="2 3">
    <name type="scientific">Oryza meyeriana var. granulata</name>
    <dbReference type="NCBI Taxonomy" id="110450"/>
    <lineage>
        <taxon>Eukaryota</taxon>
        <taxon>Viridiplantae</taxon>
        <taxon>Streptophyta</taxon>
        <taxon>Embryophyta</taxon>
        <taxon>Tracheophyta</taxon>
        <taxon>Spermatophyta</taxon>
        <taxon>Magnoliopsida</taxon>
        <taxon>Liliopsida</taxon>
        <taxon>Poales</taxon>
        <taxon>Poaceae</taxon>
        <taxon>BOP clade</taxon>
        <taxon>Oryzoideae</taxon>
        <taxon>Oryzeae</taxon>
        <taxon>Oryzinae</taxon>
        <taxon>Oryza</taxon>
        <taxon>Oryza meyeriana</taxon>
    </lineage>
</organism>
<sequence length="89" mass="9549">MAARALELRRGGGGGQEVAVRASGVEEALLWSSSIANSQPQCRRRWPDRGGNVDSPLQSSRIAEQAKVEDGGRVDGVTACHRGLRIDKH</sequence>